<dbReference type="EMBL" id="CP015193">
    <property type="protein sequence ID" value="ASJ16890.1"/>
    <property type="molecule type" value="Genomic_DNA"/>
</dbReference>
<reference evidence="2 3" key="1">
    <citation type="submission" date="2016-04" db="EMBL/GenBank/DDBJ databases">
        <title>Complete genome sequence of Thermococcus chitonophagus type strain GC74.</title>
        <authorList>
            <person name="Oger P.M."/>
        </authorList>
    </citation>
    <scope>NUCLEOTIDE SEQUENCE [LARGE SCALE GENOMIC DNA]</scope>
    <source>
        <strain evidence="2 3">GC74</strain>
    </source>
</reference>
<dbReference type="AlphaFoldDB" id="A0A2Z2N982"/>
<dbReference type="GeneID" id="33322369"/>
<feature type="transmembrane region" description="Helical" evidence="1">
    <location>
        <begin position="5"/>
        <end position="26"/>
    </location>
</feature>
<sequence length="184" mass="21775">MNKRVILMIFLASLFILGILLFHIHVKHEIPEEESIQWMQNCSKFVEYPVPEDLPYEGWKSTKWGQVHPEKNITIVLILRVNGRWEFNLTGCSYINNTLFLRFNATKIPEENSEFRSYSRIRRYIRIRRTSPKPSNEYETKTVEGILEPLVYETSVWILPKVVPDNIVAYIRGDINKEIVIHLN</sequence>
<evidence type="ECO:0000313" key="3">
    <source>
        <dbReference type="Proteomes" id="UP000250189"/>
    </source>
</evidence>
<keyword evidence="1" id="KW-1133">Transmembrane helix</keyword>
<evidence type="ECO:0000313" key="2">
    <source>
        <dbReference type="EMBL" id="ASJ16890.1"/>
    </source>
</evidence>
<dbReference type="OrthoDB" id="103673at2157"/>
<keyword evidence="1" id="KW-0472">Membrane</keyword>
<accession>A0A2Z2N982</accession>
<protein>
    <submittedName>
        <fullName evidence="2">Uncharacterized protein</fullName>
    </submittedName>
</protein>
<organism evidence="2 3">
    <name type="scientific">Thermococcus chitonophagus</name>
    <dbReference type="NCBI Taxonomy" id="54262"/>
    <lineage>
        <taxon>Archaea</taxon>
        <taxon>Methanobacteriati</taxon>
        <taxon>Methanobacteriota</taxon>
        <taxon>Thermococci</taxon>
        <taxon>Thermococcales</taxon>
        <taxon>Thermococcaceae</taxon>
        <taxon>Thermococcus</taxon>
    </lineage>
</organism>
<proteinExistence type="predicted"/>
<gene>
    <name evidence="2" type="ORF">A3L04_07285</name>
</gene>
<dbReference type="RefSeq" id="WP_068578351.1">
    <property type="nucleotide sequence ID" value="NZ_CP015193.1"/>
</dbReference>
<evidence type="ECO:0000256" key="1">
    <source>
        <dbReference type="SAM" id="Phobius"/>
    </source>
</evidence>
<keyword evidence="1" id="KW-0812">Transmembrane</keyword>
<dbReference type="Proteomes" id="UP000250189">
    <property type="component" value="Chromosome"/>
</dbReference>
<name>A0A2Z2N982_9EURY</name>
<keyword evidence="3" id="KW-1185">Reference proteome</keyword>